<evidence type="ECO:0000313" key="2">
    <source>
        <dbReference type="EMBL" id="KAJ4926005.1"/>
    </source>
</evidence>
<gene>
    <name evidence="2" type="ORF">JOQ06_008190</name>
</gene>
<accession>A0AAD6AKD1</accession>
<dbReference type="AlphaFoldDB" id="A0AAD6AKD1"/>
<name>A0AAD6AKD1_9TELE</name>
<organism evidence="2 3">
    <name type="scientific">Pogonophryne albipinna</name>
    <dbReference type="NCBI Taxonomy" id="1090488"/>
    <lineage>
        <taxon>Eukaryota</taxon>
        <taxon>Metazoa</taxon>
        <taxon>Chordata</taxon>
        <taxon>Craniata</taxon>
        <taxon>Vertebrata</taxon>
        <taxon>Euteleostomi</taxon>
        <taxon>Actinopterygii</taxon>
        <taxon>Neopterygii</taxon>
        <taxon>Teleostei</taxon>
        <taxon>Neoteleostei</taxon>
        <taxon>Acanthomorphata</taxon>
        <taxon>Eupercaria</taxon>
        <taxon>Perciformes</taxon>
        <taxon>Notothenioidei</taxon>
        <taxon>Pogonophryne</taxon>
    </lineage>
</organism>
<proteinExistence type="predicted"/>
<evidence type="ECO:0000313" key="3">
    <source>
        <dbReference type="Proteomes" id="UP001219934"/>
    </source>
</evidence>
<dbReference type="Proteomes" id="UP001219934">
    <property type="component" value="Unassembled WGS sequence"/>
</dbReference>
<feature type="region of interest" description="Disordered" evidence="1">
    <location>
        <begin position="1"/>
        <end position="52"/>
    </location>
</feature>
<feature type="non-terminal residue" evidence="2">
    <location>
        <position position="52"/>
    </location>
</feature>
<reference evidence="2" key="1">
    <citation type="submission" date="2022-11" db="EMBL/GenBank/DDBJ databases">
        <title>Chromosome-level genome of Pogonophryne albipinna.</title>
        <authorList>
            <person name="Jo E."/>
        </authorList>
    </citation>
    <scope>NUCLEOTIDE SEQUENCE</scope>
    <source>
        <strain evidence="2">SGF0006</strain>
        <tissue evidence="2">Muscle</tissue>
    </source>
</reference>
<dbReference type="EMBL" id="JAPTMU010000020">
    <property type="protein sequence ID" value="KAJ4926005.1"/>
    <property type="molecule type" value="Genomic_DNA"/>
</dbReference>
<protein>
    <submittedName>
        <fullName evidence="2">Uncharacterized protein</fullName>
    </submittedName>
</protein>
<feature type="compositionally biased region" description="Basic and acidic residues" evidence="1">
    <location>
        <begin position="36"/>
        <end position="52"/>
    </location>
</feature>
<comment type="caution">
    <text evidence="2">The sequence shown here is derived from an EMBL/GenBank/DDBJ whole genome shotgun (WGS) entry which is preliminary data.</text>
</comment>
<feature type="compositionally biased region" description="Gly residues" evidence="1">
    <location>
        <begin position="15"/>
        <end position="35"/>
    </location>
</feature>
<evidence type="ECO:0000256" key="1">
    <source>
        <dbReference type="SAM" id="MobiDB-lite"/>
    </source>
</evidence>
<feature type="non-terminal residue" evidence="2">
    <location>
        <position position="1"/>
    </location>
</feature>
<keyword evidence="3" id="KW-1185">Reference proteome</keyword>
<sequence>ERLRKTLRPGSSVVGSGGRGGDQGRGEGSAGGVHGYDGREEKVDEDKVFVKE</sequence>